<dbReference type="STRING" id="652787.SAMN05216490_3569"/>
<name>A0A1H2AK71_MUCMA</name>
<sequence length="510" mass="58502">MKKILLLFFTLIIFYAQLKAQDSFILYNGDDEKALLTSAKTPDDFIKLSISSELNDGEAQIVYTKFMQEVKDLKLESISTQNNDKRLNQIYELVHKTFLKEYNPAAYFGDAIVNGQYQSTSASVLYAYVLETLGIGYQIKQYPAHVFVIAEPGTFNIKFETADKLYVIDTQTKLNEVNELIKTGYMEHSYAVNVGVERAFNDFFYSKEDVTFKEAVGLLYYNRALQEMQGEQFNSAYSDICKSDILFPDKKNAFLKHILMTSMIGNLKYDDLKDWQALTQLANEKNASDEVKNLLAGQFNNTINIKLLNEGKKDKVDAIFNYLNANIIDSALKTDIREKYYYNNAHYSYILNNYTEAFGYAEQAYVINPNNPLLTSSFIDMLIQKLNEQNGTPQNITLLNIYSTKYPLLQKNARFNALYIYNYAYLSSKGFATQDGITGEKYLKLLTDKLATYTEHTNNSDMQISNAFSQASMYYFRKSQKQKAIALLKTGLKYVPDSDILLRKLQADTQ</sequence>
<dbReference type="SUPFAM" id="SSF48452">
    <property type="entry name" value="TPR-like"/>
    <property type="match status" value="1"/>
</dbReference>
<dbReference type="RefSeq" id="WP_091375925.1">
    <property type="nucleotide sequence ID" value="NZ_LT629740.1"/>
</dbReference>
<proteinExistence type="predicted"/>
<gene>
    <name evidence="1" type="ORF">SAMN05216490_3569</name>
</gene>
<dbReference type="InterPro" id="IPR011990">
    <property type="entry name" value="TPR-like_helical_dom_sf"/>
</dbReference>
<dbReference type="EMBL" id="LT629740">
    <property type="protein sequence ID" value="SDT46152.1"/>
    <property type="molecule type" value="Genomic_DNA"/>
</dbReference>
<keyword evidence="2" id="KW-1185">Reference proteome</keyword>
<reference evidence="1 2" key="1">
    <citation type="submission" date="2016-10" db="EMBL/GenBank/DDBJ databases">
        <authorList>
            <person name="de Groot N.N."/>
        </authorList>
    </citation>
    <scope>NUCLEOTIDE SEQUENCE [LARGE SCALE GENOMIC DNA]</scope>
    <source>
        <strain evidence="1 2">MP1X4</strain>
    </source>
</reference>
<protein>
    <submittedName>
        <fullName evidence="1">Uncharacterized protein</fullName>
    </submittedName>
</protein>
<organism evidence="1 2">
    <name type="scientific">Mucilaginibacter mallensis</name>
    <dbReference type="NCBI Taxonomy" id="652787"/>
    <lineage>
        <taxon>Bacteria</taxon>
        <taxon>Pseudomonadati</taxon>
        <taxon>Bacteroidota</taxon>
        <taxon>Sphingobacteriia</taxon>
        <taxon>Sphingobacteriales</taxon>
        <taxon>Sphingobacteriaceae</taxon>
        <taxon>Mucilaginibacter</taxon>
    </lineage>
</organism>
<evidence type="ECO:0000313" key="2">
    <source>
        <dbReference type="Proteomes" id="UP000199679"/>
    </source>
</evidence>
<dbReference type="Proteomes" id="UP000199679">
    <property type="component" value="Chromosome I"/>
</dbReference>
<dbReference type="OrthoDB" id="1418365at2"/>
<dbReference type="AlphaFoldDB" id="A0A1H2AK71"/>
<accession>A0A1H2AK71</accession>
<evidence type="ECO:0000313" key="1">
    <source>
        <dbReference type="EMBL" id="SDT46152.1"/>
    </source>
</evidence>